<dbReference type="EMBL" id="VGLS01000149">
    <property type="protein sequence ID" value="MBM3223481.1"/>
    <property type="molecule type" value="Genomic_DNA"/>
</dbReference>
<gene>
    <name evidence="1" type="ORF">FJZ47_06750</name>
</gene>
<dbReference type="AlphaFoldDB" id="A0A937W1I6"/>
<name>A0A937W1I6_UNCTE</name>
<sequence>MSFPQLLAQHRIQTHTSSRRELAGLRAVVARDLADARLPGLSTDRQFATAYNAVLQLAKLVEQWIVQSHPQWVP</sequence>
<comment type="caution">
    <text evidence="1">The sequence shown here is derived from an EMBL/GenBank/DDBJ whole genome shotgun (WGS) entry which is preliminary data.</text>
</comment>
<reference evidence="1" key="1">
    <citation type="submission" date="2019-03" db="EMBL/GenBank/DDBJ databases">
        <title>Lake Tanganyika Metagenome-Assembled Genomes (MAGs).</title>
        <authorList>
            <person name="Tran P."/>
        </authorList>
    </citation>
    <scope>NUCLEOTIDE SEQUENCE</scope>
    <source>
        <strain evidence="1">K_DeepCast_65m_m2_066</strain>
    </source>
</reference>
<protein>
    <submittedName>
        <fullName evidence="1">Uncharacterized protein</fullName>
    </submittedName>
</protein>
<accession>A0A937W1I6</accession>
<dbReference type="Proteomes" id="UP000712673">
    <property type="component" value="Unassembled WGS sequence"/>
</dbReference>
<evidence type="ECO:0000313" key="2">
    <source>
        <dbReference type="Proteomes" id="UP000712673"/>
    </source>
</evidence>
<proteinExistence type="predicted"/>
<evidence type="ECO:0000313" key="1">
    <source>
        <dbReference type="EMBL" id="MBM3223481.1"/>
    </source>
</evidence>
<organism evidence="1 2">
    <name type="scientific">Tectimicrobiota bacterium</name>
    <dbReference type="NCBI Taxonomy" id="2528274"/>
    <lineage>
        <taxon>Bacteria</taxon>
        <taxon>Pseudomonadati</taxon>
        <taxon>Nitrospinota/Tectimicrobiota group</taxon>
        <taxon>Candidatus Tectimicrobiota</taxon>
    </lineage>
</organism>